<reference evidence="2" key="1">
    <citation type="submission" date="2022-07" db="EMBL/GenBank/DDBJ databases">
        <title>Fungi with potential for degradation of polypropylene.</title>
        <authorList>
            <person name="Gostincar C."/>
        </authorList>
    </citation>
    <scope>NUCLEOTIDE SEQUENCE</scope>
    <source>
        <strain evidence="2">EXF-13308</strain>
    </source>
</reference>
<dbReference type="EMBL" id="JANBVO010000020">
    <property type="protein sequence ID" value="KAJ9143054.1"/>
    <property type="molecule type" value="Genomic_DNA"/>
</dbReference>
<comment type="caution">
    <text evidence="2">The sequence shown here is derived from an EMBL/GenBank/DDBJ whole genome shotgun (WGS) entry which is preliminary data.</text>
</comment>
<dbReference type="AlphaFoldDB" id="A0AA38VRW4"/>
<name>A0AA38VRW4_9PEZI</name>
<evidence type="ECO:0000313" key="3">
    <source>
        <dbReference type="Proteomes" id="UP001174694"/>
    </source>
</evidence>
<sequence length="434" mass="44408">MKSSSLAVALCGLVKLSRASCGNNCARQIIASAFTTRHGAADCSAYLATTVTPATVTFTHTITDSTTIPGAPVPTSHVTVTETVTASTETNVIIAEVVATSTEVDIFTITETDVASTETDVAVSTVTVTTVVAPLAKRVVTLLPSAVPAYASGCSSFAAYSSACASCLGVTGTTVVAPAPSTTVTVTVWSTATSAMPKLTATDTVVDSVTATTLTTSTLTSLTTFTTVTIETDVESITATTLVTSTATEVVTSTSAGPQPTQPVNFCLKVITPGLSITGWILTRTGTVTNWIVQQQGATTYPIARLNLDVSTGLLTTGTADKYPGYVVTVIQPHSSLSNVRAYLPSTCVTNPAACAKVYCSTASGAYESGTALSCQATATDVSPNILYTDFRSSDSSATSAKILAMSPAGYNPTSSSVTVLDFQFGIFYDADCS</sequence>
<feature type="signal peptide" evidence="1">
    <location>
        <begin position="1"/>
        <end position="19"/>
    </location>
</feature>
<organism evidence="2 3">
    <name type="scientific">Pleurostoma richardsiae</name>
    <dbReference type="NCBI Taxonomy" id="41990"/>
    <lineage>
        <taxon>Eukaryota</taxon>
        <taxon>Fungi</taxon>
        <taxon>Dikarya</taxon>
        <taxon>Ascomycota</taxon>
        <taxon>Pezizomycotina</taxon>
        <taxon>Sordariomycetes</taxon>
        <taxon>Sordariomycetidae</taxon>
        <taxon>Calosphaeriales</taxon>
        <taxon>Pleurostomataceae</taxon>
        <taxon>Pleurostoma</taxon>
    </lineage>
</organism>
<evidence type="ECO:0000256" key="1">
    <source>
        <dbReference type="SAM" id="SignalP"/>
    </source>
</evidence>
<accession>A0AA38VRW4</accession>
<keyword evidence="3" id="KW-1185">Reference proteome</keyword>
<protein>
    <submittedName>
        <fullName evidence="2">Uncharacterized protein</fullName>
    </submittedName>
</protein>
<feature type="chain" id="PRO_5041371010" evidence="1">
    <location>
        <begin position="20"/>
        <end position="434"/>
    </location>
</feature>
<dbReference type="Proteomes" id="UP001174694">
    <property type="component" value="Unassembled WGS sequence"/>
</dbReference>
<keyword evidence="1" id="KW-0732">Signal</keyword>
<proteinExistence type="predicted"/>
<evidence type="ECO:0000313" key="2">
    <source>
        <dbReference type="EMBL" id="KAJ9143054.1"/>
    </source>
</evidence>
<gene>
    <name evidence="2" type="ORF">NKR23_g6827</name>
</gene>